<keyword evidence="2" id="KW-0812">Transmembrane</keyword>
<name>A0A1X7S4R8_ZYMT9</name>
<evidence type="ECO:0000256" key="2">
    <source>
        <dbReference type="SAM" id="Phobius"/>
    </source>
</evidence>
<gene>
    <name evidence="3" type="ORF">ZT3D7_G9586</name>
</gene>
<keyword evidence="2" id="KW-1133">Transmembrane helix</keyword>
<keyword evidence="4" id="KW-1185">Reference proteome</keyword>
<proteinExistence type="predicted"/>
<evidence type="ECO:0000313" key="3">
    <source>
        <dbReference type="EMBL" id="SMQ54431.1"/>
    </source>
</evidence>
<evidence type="ECO:0000256" key="1">
    <source>
        <dbReference type="SAM" id="MobiDB-lite"/>
    </source>
</evidence>
<accession>A0A1X7S4R8</accession>
<evidence type="ECO:0000313" key="4">
    <source>
        <dbReference type="Proteomes" id="UP000215127"/>
    </source>
</evidence>
<dbReference type="EMBL" id="LT853701">
    <property type="protein sequence ID" value="SMQ54431.1"/>
    <property type="molecule type" value="Genomic_DNA"/>
</dbReference>
<feature type="transmembrane region" description="Helical" evidence="2">
    <location>
        <begin position="109"/>
        <end position="136"/>
    </location>
</feature>
<feature type="region of interest" description="Disordered" evidence="1">
    <location>
        <begin position="1"/>
        <end position="21"/>
    </location>
</feature>
<feature type="transmembrane region" description="Helical" evidence="2">
    <location>
        <begin position="148"/>
        <end position="170"/>
    </location>
</feature>
<dbReference type="AlphaFoldDB" id="A0A1X7S4R8"/>
<keyword evidence="2" id="KW-0472">Membrane</keyword>
<reference evidence="3 4" key="1">
    <citation type="submission" date="2016-06" db="EMBL/GenBank/DDBJ databases">
        <authorList>
            <person name="Kjaerup R.B."/>
            <person name="Dalgaard T.S."/>
            <person name="Juul-Madsen H.R."/>
        </authorList>
    </citation>
    <scope>NUCLEOTIDE SEQUENCE [LARGE SCALE GENOMIC DNA]</scope>
</reference>
<sequence>MAPAKRNQTKAQLAAEGEEDIRDPGMKKTKAQLLAEIKEKEDDWEAQMVAIKAAEKLHRSFLACSCLYFVVFALAAGFSHAYRDFTPVPWTFKKSSQQSTHLRLHSRELGWNCIATAAVVCCDIFSALYLAFFIAFEKFPRPLSGKTWIRVVTFTILTVMLGCHSLHVYSHISGPDIYPQLSRTAARAEFLFQRASREGICTVVLVLLGMMNMA</sequence>
<protein>
    <submittedName>
        <fullName evidence="3">Uncharacterized protein</fullName>
    </submittedName>
</protein>
<feature type="transmembrane region" description="Helical" evidence="2">
    <location>
        <begin position="61"/>
        <end position="82"/>
    </location>
</feature>
<organism evidence="3 4">
    <name type="scientific">Zymoseptoria tritici (strain ST99CH_3D7)</name>
    <dbReference type="NCBI Taxonomy" id="1276538"/>
    <lineage>
        <taxon>Eukaryota</taxon>
        <taxon>Fungi</taxon>
        <taxon>Dikarya</taxon>
        <taxon>Ascomycota</taxon>
        <taxon>Pezizomycotina</taxon>
        <taxon>Dothideomycetes</taxon>
        <taxon>Dothideomycetidae</taxon>
        <taxon>Mycosphaerellales</taxon>
        <taxon>Mycosphaerellaceae</taxon>
        <taxon>Zymoseptoria</taxon>
    </lineage>
</organism>
<dbReference type="Proteomes" id="UP000215127">
    <property type="component" value="Chromosome 10"/>
</dbReference>